<dbReference type="PANTHER" id="PTHR43297">
    <property type="entry name" value="OLIGOPEPTIDE TRANSPORT ATP-BINDING PROTEIN APPD"/>
    <property type="match status" value="1"/>
</dbReference>
<dbReference type="InterPro" id="IPR017871">
    <property type="entry name" value="ABC_transporter-like_CS"/>
</dbReference>
<dbReference type="InterPro" id="IPR003439">
    <property type="entry name" value="ABC_transporter-like_ATP-bd"/>
</dbReference>
<dbReference type="Pfam" id="PF08352">
    <property type="entry name" value="oligo_HPY"/>
    <property type="match status" value="1"/>
</dbReference>
<evidence type="ECO:0000256" key="7">
    <source>
        <dbReference type="ARBA" id="ARBA00023136"/>
    </source>
</evidence>
<dbReference type="SMART" id="SM00382">
    <property type="entry name" value="AAA"/>
    <property type="match status" value="1"/>
</dbReference>
<name>A0ABZ1BTT6_9FIRM</name>
<accession>A0ABZ1BTT6</accession>
<reference evidence="9 10" key="1">
    <citation type="journal article" date="2024" name="Front. Microbiol.">
        <title>Novel thermophilic genera Geochorda gen. nov. and Carboxydochorda gen. nov. from the deep terrestrial subsurface reveal the ecophysiological diversity in the class Limnochordia.</title>
        <authorList>
            <person name="Karnachuk O.V."/>
            <person name="Lukina A.P."/>
            <person name="Avakyan M.R."/>
            <person name="Kadnikov V.V."/>
            <person name="Begmatov S."/>
            <person name="Beletsky A.V."/>
            <person name="Vlasova K.G."/>
            <person name="Novikov A.A."/>
            <person name="Shcherbakova V.A."/>
            <person name="Mardanov A.V."/>
            <person name="Ravin N.V."/>
        </authorList>
    </citation>
    <scope>NUCLEOTIDE SEQUENCE [LARGE SCALE GENOMIC DNA]</scope>
    <source>
        <strain evidence="9 10">L945</strain>
    </source>
</reference>
<dbReference type="InterPro" id="IPR027417">
    <property type="entry name" value="P-loop_NTPase"/>
</dbReference>
<evidence type="ECO:0000256" key="1">
    <source>
        <dbReference type="ARBA" id="ARBA00004202"/>
    </source>
</evidence>
<dbReference type="InterPro" id="IPR003593">
    <property type="entry name" value="AAA+_ATPase"/>
</dbReference>
<evidence type="ECO:0000256" key="3">
    <source>
        <dbReference type="ARBA" id="ARBA00022448"/>
    </source>
</evidence>
<dbReference type="InterPro" id="IPR050388">
    <property type="entry name" value="ABC_Ni/Peptide_Import"/>
</dbReference>
<evidence type="ECO:0000313" key="10">
    <source>
        <dbReference type="Proteomes" id="UP001332192"/>
    </source>
</evidence>
<keyword evidence="3" id="KW-0813">Transport</keyword>
<evidence type="ECO:0000256" key="5">
    <source>
        <dbReference type="ARBA" id="ARBA00022741"/>
    </source>
</evidence>
<dbReference type="NCBIfam" id="TIGR01727">
    <property type="entry name" value="oligo_HPY"/>
    <property type="match status" value="1"/>
</dbReference>
<dbReference type="PANTHER" id="PTHR43297:SF2">
    <property type="entry name" value="DIPEPTIDE TRANSPORT ATP-BINDING PROTEIN DPPD"/>
    <property type="match status" value="1"/>
</dbReference>
<comment type="subcellular location">
    <subcellularLocation>
        <location evidence="1">Cell membrane</location>
        <topology evidence="1">Peripheral membrane protein</topology>
    </subcellularLocation>
</comment>
<organism evidence="9 10">
    <name type="scientific">Carboxydichorda subterranea</name>
    <dbReference type="NCBI Taxonomy" id="3109565"/>
    <lineage>
        <taxon>Bacteria</taxon>
        <taxon>Bacillati</taxon>
        <taxon>Bacillota</taxon>
        <taxon>Limnochordia</taxon>
        <taxon>Limnochordales</taxon>
        <taxon>Geochordaceae</taxon>
        <taxon>Carboxydichorda</taxon>
    </lineage>
</organism>
<dbReference type="Pfam" id="PF00005">
    <property type="entry name" value="ABC_tran"/>
    <property type="match status" value="1"/>
</dbReference>
<keyword evidence="10" id="KW-1185">Reference proteome</keyword>
<sequence length="364" mass="40285">MGSWVASPAVEAAAGGRDGRELLLDVRNLKTYFYTEDGVVPAVDGVSFSLRKGGTLGVLGESGCGKSVTSLSIMRLVPNPPGRIVGGQILFEGQDLLQKRESEMRRIRGNEIAMIFQEPMTSLNPVFTVGNQIMEAIILHQKVSKAEARRRAIEMLRLVGIPSPEKRIDDYPHQMSGGMRQRVMIAMALSCNPKLLIADEPTTALDVTIQAQILDLMRRLQQELGTAIMLITHNMGVIAELVEHVVVMYAGKIVESADVRSIFTRPRHPYTVGLLESVPKLHETRDRLKAIEGVVPSPYNMPKGCRFHPRCELARDICKRLEPPPMEVTPEGHQVACWQYTNFEPVPPPPEGQALKLWRGVSVG</sequence>
<keyword evidence="7" id="KW-0472">Membrane</keyword>
<evidence type="ECO:0000256" key="2">
    <source>
        <dbReference type="ARBA" id="ARBA00005417"/>
    </source>
</evidence>
<evidence type="ECO:0000256" key="4">
    <source>
        <dbReference type="ARBA" id="ARBA00022475"/>
    </source>
</evidence>
<evidence type="ECO:0000259" key="8">
    <source>
        <dbReference type="PROSITE" id="PS50893"/>
    </source>
</evidence>
<gene>
    <name evidence="9" type="ORF">U7230_09015</name>
</gene>
<dbReference type="GO" id="GO:0005524">
    <property type="term" value="F:ATP binding"/>
    <property type="evidence" value="ECO:0007669"/>
    <property type="project" value="UniProtKB-KW"/>
</dbReference>
<dbReference type="PROSITE" id="PS00211">
    <property type="entry name" value="ABC_TRANSPORTER_1"/>
    <property type="match status" value="1"/>
</dbReference>
<dbReference type="CDD" id="cd03257">
    <property type="entry name" value="ABC_NikE_OppD_transporters"/>
    <property type="match status" value="1"/>
</dbReference>
<evidence type="ECO:0000313" key="9">
    <source>
        <dbReference type="EMBL" id="WRP16242.1"/>
    </source>
</evidence>
<evidence type="ECO:0000256" key="6">
    <source>
        <dbReference type="ARBA" id="ARBA00022840"/>
    </source>
</evidence>
<keyword evidence="6 9" id="KW-0067">ATP-binding</keyword>
<dbReference type="Gene3D" id="3.40.50.300">
    <property type="entry name" value="P-loop containing nucleotide triphosphate hydrolases"/>
    <property type="match status" value="1"/>
</dbReference>
<dbReference type="Proteomes" id="UP001332192">
    <property type="component" value="Chromosome"/>
</dbReference>
<dbReference type="InterPro" id="IPR013563">
    <property type="entry name" value="Oligopep_ABC_C"/>
</dbReference>
<protein>
    <submittedName>
        <fullName evidence="9">ABC transporter ATP-binding protein</fullName>
    </submittedName>
</protein>
<dbReference type="PROSITE" id="PS50893">
    <property type="entry name" value="ABC_TRANSPORTER_2"/>
    <property type="match status" value="1"/>
</dbReference>
<keyword evidence="4" id="KW-1003">Cell membrane</keyword>
<comment type="similarity">
    <text evidence="2">Belongs to the ABC transporter superfamily.</text>
</comment>
<feature type="domain" description="ABC transporter" evidence="8">
    <location>
        <begin position="26"/>
        <end position="275"/>
    </location>
</feature>
<dbReference type="SUPFAM" id="SSF52540">
    <property type="entry name" value="P-loop containing nucleoside triphosphate hydrolases"/>
    <property type="match status" value="1"/>
</dbReference>
<proteinExistence type="inferred from homology"/>
<dbReference type="RefSeq" id="WP_324715514.1">
    <property type="nucleotide sequence ID" value="NZ_CP141615.1"/>
</dbReference>
<dbReference type="EMBL" id="CP141615">
    <property type="protein sequence ID" value="WRP16242.1"/>
    <property type="molecule type" value="Genomic_DNA"/>
</dbReference>
<keyword evidence="5" id="KW-0547">Nucleotide-binding</keyword>